<keyword evidence="4" id="KW-1185">Reference proteome</keyword>
<reference evidence="3" key="1">
    <citation type="submission" date="2023-09" db="EMBL/GenBank/DDBJ databases">
        <title>Marinobacter sediminicola sp. nov. and Marinobacter maritimum sp. nov., isolated from marine sediment.</title>
        <authorList>
            <person name="An J."/>
        </authorList>
    </citation>
    <scope>NUCLEOTIDE SEQUENCE</scope>
    <source>
        <strain evidence="3">F60267</strain>
    </source>
</reference>
<evidence type="ECO:0000256" key="2">
    <source>
        <dbReference type="SAM" id="Phobius"/>
    </source>
</evidence>
<keyword evidence="2" id="KW-1133">Transmembrane helix</keyword>
<evidence type="ECO:0000313" key="4">
    <source>
        <dbReference type="Proteomes" id="UP001267407"/>
    </source>
</evidence>
<keyword evidence="2" id="KW-0472">Membrane</keyword>
<evidence type="ECO:0000256" key="1">
    <source>
        <dbReference type="SAM" id="MobiDB-lite"/>
    </source>
</evidence>
<feature type="transmembrane region" description="Helical" evidence="2">
    <location>
        <begin position="56"/>
        <end position="74"/>
    </location>
</feature>
<sequence length="170" mass="17528">MLPDSASIQSTLRKAVAAIIGVVLSLVLLTALLVTGFYLLVNAATLALAPLVGKSGAMAITGGACLCLLVLFFYRLTRTPKPRRNGQSSQSGPDSGSPIELLRALIARNPLEAAALAFAVGVAEQNDPRLKKLLLQGGMVLMQQSSGSGSSESGGFEESAAPAKDKASFE</sequence>
<feature type="compositionally biased region" description="Low complexity" evidence="1">
    <location>
        <begin position="144"/>
        <end position="159"/>
    </location>
</feature>
<feature type="region of interest" description="Disordered" evidence="1">
    <location>
        <begin position="144"/>
        <end position="170"/>
    </location>
</feature>
<feature type="transmembrane region" description="Helical" evidence="2">
    <location>
        <begin position="15"/>
        <end position="41"/>
    </location>
</feature>
<protein>
    <recommendedName>
        <fullName evidence="5">Phage holin family protein</fullName>
    </recommendedName>
</protein>
<dbReference type="Proteomes" id="UP001267407">
    <property type="component" value="Unassembled WGS sequence"/>
</dbReference>
<gene>
    <name evidence="3" type="ORF">RKA07_12500</name>
</gene>
<evidence type="ECO:0000313" key="3">
    <source>
        <dbReference type="EMBL" id="MDS1310912.1"/>
    </source>
</evidence>
<comment type="caution">
    <text evidence="3">The sequence shown here is derived from an EMBL/GenBank/DDBJ whole genome shotgun (WGS) entry which is preliminary data.</text>
</comment>
<accession>A0ABU2HIL6</accession>
<dbReference type="RefSeq" id="WP_310966448.1">
    <property type="nucleotide sequence ID" value="NZ_JAVMBO010000017.1"/>
</dbReference>
<organism evidence="3 4">
    <name type="scientific">Marinobacter xiaoshiensis</name>
    <dbReference type="NCBI Taxonomy" id="3073652"/>
    <lineage>
        <taxon>Bacteria</taxon>
        <taxon>Pseudomonadati</taxon>
        <taxon>Pseudomonadota</taxon>
        <taxon>Gammaproteobacteria</taxon>
        <taxon>Pseudomonadales</taxon>
        <taxon>Marinobacteraceae</taxon>
        <taxon>Marinobacter</taxon>
    </lineage>
</organism>
<dbReference type="EMBL" id="JAVMBO010000017">
    <property type="protein sequence ID" value="MDS1310912.1"/>
    <property type="molecule type" value="Genomic_DNA"/>
</dbReference>
<name>A0ABU2HIL6_9GAMM</name>
<keyword evidence="2" id="KW-0812">Transmembrane</keyword>
<evidence type="ECO:0008006" key="5">
    <source>
        <dbReference type="Google" id="ProtNLM"/>
    </source>
</evidence>
<proteinExistence type="predicted"/>